<accession>A0ABS0SUC7</accession>
<name>A0ABS0SUC7_9CAUL</name>
<gene>
    <name evidence="2" type="ORF">I4Q42_06040</name>
</gene>
<proteinExistence type="predicted"/>
<feature type="region of interest" description="Disordered" evidence="1">
    <location>
        <begin position="147"/>
        <end position="181"/>
    </location>
</feature>
<comment type="caution">
    <text evidence="2">The sequence shown here is derived from an EMBL/GenBank/DDBJ whole genome shotgun (WGS) entry which is preliminary data.</text>
</comment>
<protein>
    <recommendedName>
        <fullName evidence="4">Cell envelope biogenesis protein TolA</fullName>
    </recommendedName>
</protein>
<feature type="compositionally biased region" description="Basic and acidic residues" evidence="1">
    <location>
        <begin position="160"/>
        <end position="175"/>
    </location>
</feature>
<evidence type="ECO:0000256" key="1">
    <source>
        <dbReference type="SAM" id="MobiDB-lite"/>
    </source>
</evidence>
<reference evidence="2 3" key="1">
    <citation type="submission" date="2020-11" db="EMBL/GenBank/DDBJ databases">
        <title>genome sequence of strain KACC 18849.</title>
        <authorList>
            <person name="Gao J."/>
            <person name="Zhang X."/>
        </authorList>
    </citation>
    <scope>NUCLEOTIDE SEQUENCE [LARGE SCALE GENOMIC DNA]</scope>
    <source>
        <strain evidence="2 3">KACC 18849</strain>
    </source>
</reference>
<organism evidence="2 3">
    <name type="scientific">Caulobacter hibisci</name>
    <dbReference type="NCBI Taxonomy" id="2035993"/>
    <lineage>
        <taxon>Bacteria</taxon>
        <taxon>Pseudomonadati</taxon>
        <taxon>Pseudomonadota</taxon>
        <taxon>Alphaproteobacteria</taxon>
        <taxon>Caulobacterales</taxon>
        <taxon>Caulobacteraceae</taxon>
        <taxon>Caulobacter</taxon>
    </lineage>
</organism>
<keyword evidence="3" id="KW-1185">Reference proteome</keyword>
<evidence type="ECO:0000313" key="3">
    <source>
        <dbReference type="Proteomes" id="UP000639859"/>
    </source>
</evidence>
<feature type="region of interest" description="Disordered" evidence="1">
    <location>
        <begin position="60"/>
        <end position="135"/>
    </location>
</feature>
<evidence type="ECO:0008006" key="4">
    <source>
        <dbReference type="Google" id="ProtNLM"/>
    </source>
</evidence>
<feature type="compositionally biased region" description="Basic and acidic residues" evidence="1">
    <location>
        <begin position="113"/>
        <end position="135"/>
    </location>
</feature>
<dbReference type="RefSeq" id="WP_198575146.1">
    <property type="nucleotide sequence ID" value="NZ_JADWOX010000002.1"/>
</dbReference>
<evidence type="ECO:0000313" key="2">
    <source>
        <dbReference type="EMBL" id="MBI1683224.1"/>
    </source>
</evidence>
<dbReference type="Proteomes" id="UP000639859">
    <property type="component" value="Unassembled WGS sequence"/>
</dbReference>
<sequence length="181" mass="19586">MAKPRARRLKVFEAQFGFHDSVVAASSQQAALDAWGVRQNLFAEGSARLATDEAAIASALEHPETPLRRAAGSKDPFGLAPSLPDIPDGPKKPNGRAKPTKDPEPEEPPPPPDRSDLDAAEARLAELEAGHREEARAFERRLAELEKEADAARGRRRAEARKAKAALDEARRDYRAAGGTP</sequence>
<dbReference type="EMBL" id="JADWOX010000002">
    <property type="protein sequence ID" value="MBI1683224.1"/>
    <property type="molecule type" value="Genomic_DNA"/>
</dbReference>